<dbReference type="STRING" id="439219.SAMN02910293_01424"/>
<protein>
    <submittedName>
        <fullName evidence="5">Polar amino acid transport system substrate-binding protein</fullName>
    </submittedName>
</protein>
<dbReference type="Proteomes" id="UP000182508">
    <property type="component" value="Unassembled WGS sequence"/>
</dbReference>
<feature type="signal peptide" evidence="2">
    <location>
        <begin position="1"/>
        <end position="24"/>
    </location>
</feature>
<proteinExistence type="predicted"/>
<dbReference type="PROSITE" id="PS51257">
    <property type="entry name" value="PROKAR_LIPOPROTEIN"/>
    <property type="match status" value="1"/>
</dbReference>
<dbReference type="EMBL" id="FMXP01000018">
    <property type="protein sequence ID" value="SDB28371.1"/>
    <property type="molecule type" value="Genomic_DNA"/>
</dbReference>
<name>A0A1G6C6C4_9STRE</name>
<dbReference type="InterPro" id="IPR001638">
    <property type="entry name" value="Solute-binding_3/MltF_N"/>
</dbReference>
<evidence type="ECO:0000256" key="1">
    <source>
        <dbReference type="ARBA" id="ARBA00022729"/>
    </source>
</evidence>
<accession>A0A1G6C6C4</accession>
<evidence type="ECO:0000313" key="5">
    <source>
        <dbReference type="EMBL" id="SDB28371.1"/>
    </source>
</evidence>
<dbReference type="InterPro" id="IPR001320">
    <property type="entry name" value="Iontro_rcpt_C"/>
</dbReference>
<dbReference type="SMART" id="SM00079">
    <property type="entry name" value="PBPe"/>
    <property type="match status" value="1"/>
</dbReference>
<dbReference type="AlphaFoldDB" id="A0A1G6C6C4"/>
<dbReference type="Gene3D" id="3.40.190.10">
    <property type="entry name" value="Periplasmic binding protein-like II"/>
    <property type="match status" value="2"/>
</dbReference>
<dbReference type="SMART" id="SM00062">
    <property type="entry name" value="PBPb"/>
    <property type="match status" value="1"/>
</dbReference>
<dbReference type="Pfam" id="PF00497">
    <property type="entry name" value="SBP_bac_3"/>
    <property type="match status" value="1"/>
</dbReference>
<dbReference type="PANTHER" id="PTHR35936">
    <property type="entry name" value="MEMBRANE-BOUND LYTIC MUREIN TRANSGLYCOSYLASE F"/>
    <property type="match status" value="1"/>
</dbReference>
<evidence type="ECO:0000313" key="6">
    <source>
        <dbReference type="Proteomes" id="UP000182508"/>
    </source>
</evidence>
<dbReference type="GO" id="GO:0016020">
    <property type="term" value="C:membrane"/>
    <property type="evidence" value="ECO:0007669"/>
    <property type="project" value="InterPro"/>
</dbReference>
<evidence type="ECO:0000259" key="4">
    <source>
        <dbReference type="SMART" id="SM00079"/>
    </source>
</evidence>
<evidence type="ECO:0000259" key="3">
    <source>
        <dbReference type="SMART" id="SM00062"/>
    </source>
</evidence>
<reference evidence="5 6" key="1">
    <citation type="submission" date="2016-10" db="EMBL/GenBank/DDBJ databases">
        <authorList>
            <person name="de Groot N.N."/>
        </authorList>
    </citation>
    <scope>NUCLEOTIDE SEQUENCE [LARGE SCALE GENOMIC DNA]</scope>
    <source>
        <strain evidence="5 6">A-4</strain>
    </source>
</reference>
<keyword evidence="6" id="KW-1185">Reference proteome</keyword>
<dbReference type="eggNOG" id="COG0834">
    <property type="taxonomic scope" value="Bacteria"/>
</dbReference>
<evidence type="ECO:0000256" key="2">
    <source>
        <dbReference type="SAM" id="SignalP"/>
    </source>
</evidence>
<gene>
    <name evidence="5" type="ORF">SAMN02910293_01424</name>
</gene>
<sequence>MKKMISGLLSLIAVLLLTACGSSSNENLQSEIIERGKLVVAVSPDYAPFEFKALIDGKDTIVGADIELAQAIADELGVELELSSMNFDNVLSSLQTGKADMAISGLSYTEERAKIYDFSDAYYKTENAVLIKASDAETFTSIESLAGKKIAVQKGTIEETLSKEQFKDANVIPLTAMGEAISELKTDKVQAVDLEKPVAEGYLSQNSDLALANFALETGEGDSKAIAMPKGSGELLTTVNKVIAKLEKEGKYKDFISEAAELTGSAIE</sequence>
<feature type="chain" id="PRO_5010252388" evidence="2">
    <location>
        <begin position="25"/>
        <end position="268"/>
    </location>
</feature>
<dbReference type="GO" id="GO:0015276">
    <property type="term" value="F:ligand-gated monoatomic ion channel activity"/>
    <property type="evidence" value="ECO:0007669"/>
    <property type="project" value="InterPro"/>
</dbReference>
<dbReference type="SUPFAM" id="SSF53850">
    <property type="entry name" value="Periplasmic binding protein-like II"/>
    <property type="match status" value="1"/>
</dbReference>
<dbReference type="RefSeq" id="WP_018165334.1">
    <property type="nucleotide sequence ID" value="NZ_FMXP01000018.1"/>
</dbReference>
<feature type="domain" description="Solute-binding protein family 3/N-terminal" evidence="3">
    <location>
        <begin position="37"/>
        <end position="259"/>
    </location>
</feature>
<feature type="domain" description="Ionotropic glutamate receptor C-terminal" evidence="4">
    <location>
        <begin position="37"/>
        <end position="254"/>
    </location>
</feature>
<keyword evidence="1 2" id="KW-0732">Signal</keyword>
<organism evidence="5 6">
    <name type="scientific">Streptococcus henryi</name>
    <dbReference type="NCBI Taxonomy" id="439219"/>
    <lineage>
        <taxon>Bacteria</taxon>
        <taxon>Bacillati</taxon>
        <taxon>Bacillota</taxon>
        <taxon>Bacilli</taxon>
        <taxon>Lactobacillales</taxon>
        <taxon>Streptococcaceae</taxon>
        <taxon>Streptococcus</taxon>
    </lineage>
</organism>
<dbReference type="PANTHER" id="PTHR35936:SF17">
    <property type="entry name" value="ARGININE-BINDING EXTRACELLULAR PROTEIN ARTP"/>
    <property type="match status" value="1"/>
</dbReference>